<dbReference type="EMBL" id="CP136891">
    <property type="protein sequence ID" value="WOK98973.1"/>
    <property type="molecule type" value="Genomic_DNA"/>
</dbReference>
<gene>
    <name evidence="1" type="ORF">Cni_G07685</name>
</gene>
<reference evidence="1 2" key="1">
    <citation type="submission" date="2023-10" db="EMBL/GenBank/DDBJ databases">
        <title>Chromosome-scale genome assembly provides insights into flower coloration mechanisms of Canna indica.</title>
        <authorList>
            <person name="Li C."/>
        </authorList>
    </citation>
    <scope>NUCLEOTIDE SEQUENCE [LARGE SCALE GENOMIC DNA]</scope>
    <source>
        <tissue evidence="1">Flower</tissue>
    </source>
</reference>
<accession>A0AAQ3JZ60</accession>
<protein>
    <recommendedName>
        <fullName evidence="3">DUF4283 domain-containing protein</fullName>
    </recommendedName>
</protein>
<evidence type="ECO:0000313" key="1">
    <source>
        <dbReference type="EMBL" id="WOK98973.1"/>
    </source>
</evidence>
<evidence type="ECO:0008006" key="3">
    <source>
        <dbReference type="Google" id="ProtNLM"/>
    </source>
</evidence>
<evidence type="ECO:0000313" key="2">
    <source>
        <dbReference type="Proteomes" id="UP001327560"/>
    </source>
</evidence>
<name>A0AAQ3JZ60_9LILI</name>
<keyword evidence="2" id="KW-1185">Reference proteome</keyword>
<organism evidence="1 2">
    <name type="scientific">Canna indica</name>
    <name type="common">Indian-shot</name>
    <dbReference type="NCBI Taxonomy" id="4628"/>
    <lineage>
        <taxon>Eukaryota</taxon>
        <taxon>Viridiplantae</taxon>
        <taxon>Streptophyta</taxon>
        <taxon>Embryophyta</taxon>
        <taxon>Tracheophyta</taxon>
        <taxon>Spermatophyta</taxon>
        <taxon>Magnoliopsida</taxon>
        <taxon>Liliopsida</taxon>
        <taxon>Zingiberales</taxon>
        <taxon>Cannaceae</taxon>
        <taxon>Canna</taxon>
    </lineage>
</organism>
<sequence>MTVASLDPDAAGLMKIPLLQCSGGSDGDCVSEGRPVSVELYLPPTDATLNRGGFLAERCLADVTGFLASCFSDEAVHRHHWKQRALPDGRLLISTPAGYDSYYKRTLIKRGCFRWGAVTLSATKWVDKGEMEFVPNFEPSVGLELSGLPFRFWNSEALAILVSPFGAFDAIDVRSLRWSETASYKVRMRVQFLRFRKGAVSRLTWVFPGIVGFIPIHQMEHLTLWLADRM</sequence>
<dbReference type="AlphaFoldDB" id="A0AAQ3JZ60"/>
<dbReference type="Proteomes" id="UP001327560">
    <property type="component" value="Chromosome 2"/>
</dbReference>
<proteinExistence type="predicted"/>